<dbReference type="AlphaFoldDB" id="A0A5C7FUD3"/>
<evidence type="ECO:0000313" key="2">
    <source>
        <dbReference type="Proteomes" id="UP000321907"/>
    </source>
</evidence>
<dbReference type="Gene3D" id="3.40.630.30">
    <property type="match status" value="1"/>
</dbReference>
<reference evidence="1 2" key="1">
    <citation type="submission" date="2019-08" db="EMBL/GenBank/DDBJ databases">
        <title>Lewinella sp. strain SSH13 Genome sequencing and assembly.</title>
        <authorList>
            <person name="Kim I."/>
        </authorList>
    </citation>
    <scope>NUCLEOTIDE SEQUENCE [LARGE SCALE GENOMIC DNA]</scope>
    <source>
        <strain evidence="1 2">SSH13</strain>
    </source>
</reference>
<accession>A0A5C7FUD3</accession>
<proteinExistence type="predicted"/>
<dbReference type="SUPFAM" id="SSF55729">
    <property type="entry name" value="Acyl-CoA N-acyltransferases (Nat)"/>
    <property type="match status" value="1"/>
</dbReference>
<gene>
    <name evidence="1" type="ORF">FUA23_00950</name>
</gene>
<keyword evidence="2" id="KW-1185">Reference proteome</keyword>
<evidence type="ECO:0008006" key="3">
    <source>
        <dbReference type="Google" id="ProtNLM"/>
    </source>
</evidence>
<dbReference type="RefSeq" id="WP_147928825.1">
    <property type="nucleotide sequence ID" value="NZ_VOXD01000001.1"/>
</dbReference>
<dbReference type="InterPro" id="IPR016181">
    <property type="entry name" value="Acyl_CoA_acyltransferase"/>
</dbReference>
<sequence length="296" mass="33158">MVSYLKYGEIDTIRWNKAVADDPTYLPYGFSWWLDAVCPGRWDGLVFDDYRAVMALPREPFSLRRPFSSQARPQVQRPPFTQQCGPFGNLLPGDVPDVFGNLPSGLNSFVLPLTENVVAADVPPPYTTSLRTNFVLDLSPDFDTIRTGYHKSLRRKIRKHSPAVLLPADAELVVACYQDKIGPKAGLKAKHFTCARALIHAAMNHNAGHCYQLQSETGELLATGFFPNHNGRIINLMPVSTALGYEREGMALLIDEIIKRHRGPGNYLDFEGSDIPGVARFFSYFGPERRPYLTVQ</sequence>
<protein>
    <recommendedName>
        <fullName evidence="3">BioF2-like acetyltransferase domain-containing protein</fullName>
    </recommendedName>
</protein>
<comment type="caution">
    <text evidence="1">The sequence shown here is derived from an EMBL/GenBank/DDBJ whole genome shotgun (WGS) entry which is preliminary data.</text>
</comment>
<dbReference type="EMBL" id="VOXD01000001">
    <property type="protein sequence ID" value="TXF91784.1"/>
    <property type="molecule type" value="Genomic_DNA"/>
</dbReference>
<name>A0A5C7FUD3_9BACT</name>
<dbReference type="OrthoDB" id="116151at2"/>
<organism evidence="1 2">
    <name type="scientific">Neolewinella aurantiaca</name>
    <dbReference type="NCBI Taxonomy" id="2602767"/>
    <lineage>
        <taxon>Bacteria</taxon>
        <taxon>Pseudomonadati</taxon>
        <taxon>Bacteroidota</taxon>
        <taxon>Saprospiria</taxon>
        <taxon>Saprospirales</taxon>
        <taxon>Lewinellaceae</taxon>
        <taxon>Neolewinella</taxon>
    </lineage>
</organism>
<evidence type="ECO:0000313" key="1">
    <source>
        <dbReference type="EMBL" id="TXF91784.1"/>
    </source>
</evidence>
<dbReference type="Proteomes" id="UP000321907">
    <property type="component" value="Unassembled WGS sequence"/>
</dbReference>